<keyword evidence="1" id="KW-0004">4Fe-4S</keyword>
<evidence type="ECO:0000256" key="5">
    <source>
        <dbReference type="ARBA" id="ARBA00023014"/>
    </source>
</evidence>
<keyword evidence="2" id="KW-0479">Metal-binding</keyword>
<keyword evidence="5" id="KW-0411">Iron-sulfur</keyword>
<dbReference type="SUPFAM" id="SSF51905">
    <property type="entry name" value="FAD/NAD(P)-binding domain"/>
    <property type="match status" value="1"/>
</dbReference>
<dbReference type="GO" id="GO:0046872">
    <property type="term" value="F:metal ion binding"/>
    <property type="evidence" value="ECO:0007669"/>
    <property type="project" value="UniProtKB-KW"/>
</dbReference>
<dbReference type="GO" id="GO:0051539">
    <property type="term" value="F:4 iron, 4 sulfur cluster binding"/>
    <property type="evidence" value="ECO:0007669"/>
    <property type="project" value="UniProtKB-KW"/>
</dbReference>
<organism evidence="6 7">
    <name type="scientific">Desulfatibacillum alkenivorans DSM 16219</name>
    <dbReference type="NCBI Taxonomy" id="1121393"/>
    <lineage>
        <taxon>Bacteria</taxon>
        <taxon>Pseudomonadati</taxon>
        <taxon>Thermodesulfobacteriota</taxon>
        <taxon>Desulfobacteria</taxon>
        <taxon>Desulfobacterales</taxon>
        <taxon>Desulfatibacillaceae</taxon>
        <taxon>Desulfatibacillum</taxon>
    </lineage>
</organism>
<evidence type="ECO:0000313" key="7">
    <source>
        <dbReference type="Proteomes" id="UP000183994"/>
    </source>
</evidence>
<dbReference type="PANTHER" id="PTHR43498:SF1">
    <property type="entry name" value="COB--COM HETERODISULFIDE REDUCTASE IRON-SULFUR SUBUNIT A"/>
    <property type="match status" value="1"/>
</dbReference>
<protein>
    <submittedName>
        <fullName evidence="6">FAD dependent oxidoreductase</fullName>
    </submittedName>
</protein>
<keyword evidence="7" id="KW-1185">Reference proteome</keyword>
<evidence type="ECO:0000313" key="6">
    <source>
        <dbReference type="EMBL" id="SHJ39548.1"/>
    </source>
</evidence>
<dbReference type="GO" id="GO:0016491">
    <property type="term" value="F:oxidoreductase activity"/>
    <property type="evidence" value="ECO:0007669"/>
    <property type="project" value="UniProtKB-KW"/>
</dbReference>
<name>A0A1M6IYI0_9BACT</name>
<reference evidence="7" key="1">
    <citation type="submission" date="2016-11" db="EMBL/GenBank/DDBJ databases">
        <authorList>
            <person name="Varghese N."/>
            <person name="Submissions S."/>
        </authorList>
    </citation>
    <scope>NUCLEOTIDE SEQUENCE [LARGE SCALE GENOMIC DNA]</scope>
    <source>
        <strain evidence="7">DSM 16219</strain>
    </source>
</reference>
<dbReference type="EMBL" id="FQZU01000007">
    <property type="protein sequence ID" value="SHJ39548.1"/>
    <property type="molecule type" value="Genomic_DNA"/>
</dbReference>
<evidence type="ECO:0000256" key="4">
    <source>
        <dbReference type="ARBA" id="ARBA00023004"/>
    </source>
</evidence>
<dbReference type="Pfam" id="PF12831">
    <property type="entry name" value="FAD_oxidored"/>
    <property type="match status" value="1"/>
</dbReference>
<dbReference type="PANTHER" id="PTHR43498">
    <property type="entry name" value="FERREDOXIN:COB-COM HETERODISULFIDE REDUCTASE SUBUNIT A"/>
    <property type="match status" value="1"/>
</dbReference>
<keyword evidence="3" id="KW-0560">Oxidoreductase</keyword>
<keyword evidence="4" id="KW-0408">Iron</keyword>
<evidence type="ECO:0000256" key="1">
    <source>
        <dbReference type="ARBA" id="ARBA00022485"/>
    </source>
</evidence>
<dbReference type="Gene3D" id="3.40.50.720">
    <property type="entry name" value="NAD(P)-binding Rossmann-like Domain"/>
    <property type="match status" value="1"/>
</dbReference>
<accession>A0A1M6IYI0</accession>
<evidence type="ECO:0000256" key="3">
    <source>
        <dbReference type="ARBA" id="ARBA00023002"/>
    </source>
</evidence>
<dbReference type="AlphaFoldDB" id="A0A1M6IYI0"/>
<dbReference type="InterPro" id="IPR039650">
    <property type="entry name" value="HdrA-like"/>
</dbReference>
<sequence>MEAHRFVAPAQPGQETRIGVYVCKCGANIGKVVDCRKVADSVANMDGVVVAKDVGYACSEPGQQLIKDDIKDLNLDRIVVASCSPRLHEPTFRQMLVSAGLNPYLLEMANLREQCSWVHMHEPEAATDKAIDLVKMSISRVSLLAPLQEETIPLTKKTLVLGGGVAGIQAALDLADNGFDVVLVEKQPSIGGVMAQLDKTFPTMDCSI</sequence>
<proteinExistence type="predicted"/>
<gene>
    <name evidence="6" type="ORF">SAMN02745216_01568</name>
</gene>
<dbReference type="InterPro" id="IPR036188">
    <property type="entry name" value="FAD/NAD-bd_sf"/>
</dbReference>
<evidence type="ECO:0000256" key="2">
    <source>
        <dbReference type="ARBA" id="ARBA00022723"/>
    </source>
</evidence>
<dbReference type="STRING" id="1121393.SAMN02745216_01568"/>
<dbReference type="Proteomes" id="UP000183994">
    <property type="component" value="Unassembled WGS sequence"/>
</dbReference>